<accession>A0A0C2VRZ2</accession>
<dbReference type="Proteomes" id="UP000031950">
    <property type="component" value="Unassembled WGS sequence"/>
</dbReference>
<keyword evidence="3" id="KW-1185">Reference proteome</keyword>
<keyword evidence="1" id="KW-0472">Membrane</keyword>
<gene>
    <name evidence="2" type="ORF">KP77_12090</name>
</gene>
<reference evidence="2 3" key="1">
    <citation type="submission" date="2015-01" db="EMBL/GenBank/DDBJ databases">
        <title>Genome sequence of Jeotgalibacillus alimentarius.</title>
        <authorList>
            <person name="Goh K.M."/>
            <person name="Chan K.-G."/>
            <person name="Yaakop A.S."/>
            <person name="Ee R."/>
            <person name="Gan H.M."/>
            <person name="Chan C.S."/>
        </authorList>
    </citation>
    <scope>NUCLEOTIDE SEQUENCE [LARGE SCALE GENOMIC DNA]</scope>
    <source>
        <strain evidence="2 3">YKJ-13</strain>
    </source>
</reference>
<comment type="caution">
    <text evidence="2">The sequence shown here is derived from an EMBL/GenBank/DDBJ whole genome shotgun (WGS) entry which is preliminary data.</text>
</comment>
<protein>
    <submittedName>
        <fullName evidence="2">Uncharacterized protein</fullName>
    </submittedName>
</protein>
<sequence length="131" mass="15236">MEDLIAPVLIIALILILIKTNVLQLKTVAKAYKQTGRSLTVNYKLLRGTEIYGFFLKKNEMYTVHYDVEMKEGSLELIFRGKKKEEFFREVFEQSESGSFEFETAKRIHTLEVCGQKAKGKCKVKLDKHER</sequence>
<name>A0A0C2VRZ2_9BACL</name>
<evidence type="ECO:0000313" key="2">
    <source>
        <dbReference type="EMBL" id="KIL51697.1"/>
    </source>
</evidence>
<evidence type="ECO:0000256" key="1">
    <source>
        <dbReference type="SAM" id="Phobius"/>
    </source>
</evidence>
<dbReference type="PATRIC" id="fig|135826.4.peg.1205"/>
<dbReference type="AlphaFoldDB" id="A0A0C2VRZ2"/>
<evidence type="ECO:0000313" key="3">
    <source>
        <dbReference type="Proteomes" id="UP000031950"/>
    </source>
</evidence>
<dbReference type="STRING" id="135826.KP77_12090"/>
<organism evidence="2 3">
    <name type="scientific">Jeotgalibacillus alimentarius</name>
    <dbReference type="NCBI Taxonomy" id="135826"/>
    <lineage>
        <taxon>Bacteria</taxon>
        <taxon>Bacillati</taxon>
        <taxon>Bacillota</taxon>
        <taxon>Bacilli</taxon>
        <taxon>Bacillales</taxon>
        <taxon>Caryophanaceae</taxon>
        <taxon>Jeotgalibacillus</taxon>
    </lineage>
</organism>
<keyword evidence="1" id="KW-0812">Transmembrane</keyword>
<dbReference type="EMBL" id="JXRQ01000015">
    <property type="protein sequence ID" value="KIL51697.1"/>
    <property type="molecule type" value="Genomic_DNA"/>
</dbReference>
<feature type="transmembrane region" description="Helical" evidence="1">
    <location>
        <begin position="6"/>
        <end position="23"/>
    </location>
</feature>
<proteinExistence type="predicted"/>
<keyword evidence="1" id="KW-1133">Transmembrane helix</keyword>
<dbReference type="RefSeq" id="WP_041121776.1">
    <property type="nucleotide sequence ID" value="NZ_JXRQ01000015.1"/>
</dbReference>